<dbReference type="PROSITE" id="PS50123">
    <property type="entry name" value="CHER"/>
    <property type="match status" value="1"/>
</dbReference>
<organism evidence="6 7">
    <name type="scientific">Gemmata massiliana</name>
    <dbReference type="NCBI Taxonomy" id="1210884"/>
    <lineage>
        <taxon>Bacteria</taxon>
        <taxon>Pseudomonadati</taxon>
        <taxon>Planctomycetota</taxon>
        <taxon>Planctomycetia</taxon>
        <taxon>Gemmatales</taxon>
        <taxon>Gemmataceae</taxon>
        <taxon>Gemmata</taxon>
    </lineage>
</organism>
<evidence type="ECO:0000313" key="6">
    <source>
        <dbReference type="EMBL" id="VTR97590.1"/>
    </source>
</evidence>
<gene>
    <name evidence="6" type="ORF">SOIL9_06410</name>
</gene>
<evidence type="ECO:0000256" key="4">
    <source>
        <dbReference type="PROSITE-ProRule" id="PRU00339"/>
    </source>
</evidence>
<dbReference type="SUPFAM" id="SSF53335">
    <property type="entry name" value="S-adenosyl-L-methionine-dependent methyltransferases"/>
    <property type="match status" value="1"/>
</dbReference>
<dbReference type="Gene3D" id="1.25.40.10">
    <property type="entry name" value="Tetratricopeptide repeat domain"/>
    <property type="match status" value="1"/>
</dbReference>
<dbReference type="GO" id="GO:0032259">
    <property type="term" value="P:methylation"/>
    <property type="evidence" value="ECO:0007669"/>
    <property type="project" value="UniProtKB-KW"/>
</dbReference>
<dbReference type="AlphaFoldDB" id="A0A6P2DDE7"/>
<dbReference type="GO" id="GO:0008757">
    <property type="term" value="F:S-adenosylmethionine-dependent methyltransferase activity"/>
    <property type="evidence" value="ECO:0007669"/>
    <property type="project" value="InterPro"/>
</dbReference>
<dbReference type="EMBL" id="LR593886">
    <property type="protein sequence ID" value="VTR97590.1"/>
    <property type="molecule type" value="Genomic_DNA"/>
</dbReference>
<feature type="domain" description="CheR-type methyltransferase" evidence="5">
    <location>
        <begin position="6"/>
        <end position="240"/>
    </location>
</feature>
<dbReference type="Gene3D" id="3.40.50.150">
    <property type="entry name" value="Vaccinia Virus protein VP39"/>
    <property type="match status" value="1"/>
</dbReference>
<accession>A0A6P2DDE7</accession>
<dbReference type="PRINTS" id="PR00996">
    <property type="entry name" value="CHERMTFRASE"/>
</dbReference>
<dbReference type="SUPFAM" id="SSF48452">
    <property type="entry name" value="TPR-like"/>
    <property type="match status" value="1"/>
</dbReference>
<feature type="repeat" description="TPR" evidence="4">
    <location>
        <begin position="326"/>
        <end position="359"/>
    </location>
</feature>
<keyword evidence="2" id="KW-0808">Transferase</keyword>
<evidence type="ECO:0000313" key="7">
    <source>
        <dbReference type="Proteomes" id="UP000464178"/>
    </source>
</evidence>
<evidence type="ECO:0000256" key="3">
    <source>
        <dbReference type="ARBA" id="ARBA00022691"/>
    </source>
</evidence>
<dbReference type="InterPro" id="IPR029063">
    <property type="entry name" value="SAM-dependent_MTases_sf"/>
</dbReference>
<dbReference type="InterPro" id="IPR050903">
    <property type="entry name" value="Bact_Chemotaxis_MeTrfase"/>
</dbReference>
<dbReference type="PROSITE" id="PS50005">
    <property type="entry name" value="TPR"/>
    <property type="match status" value="1"/>
</dbReference>
<name>A0A6P2DDE7_9BACT</name>
<reference evidence="6 7" key="1">
    <citation type="submission" date="2019-05" db="EMBL/GenBank/DDBJ databases">
        <authorList>
            <consortium name="Science for Life Laboratories"/>
        </authorList>
    </citation>
    <scope>NUCLEOTIDE SEQUENCE [LARGE SCALE GENOMIC DNA]</scope>
    <source>
        <strain evidence="6">Soil9</strain>
    </source>
</reference>
<dbReference type="InterPro" id="IPR000780">
    <property type="entry name" value="CheR_MeTrfase"/>
</dbReference>
<dbReference type="Proteomes" id="UP000464178">
    <property type="component" value="Chromosome"/>
</dbReference>
<dbReference type="PANTHER" id="PTHR24422:SF19">
    <property type="entry name" value="CHEMOTAXIS PROTEIN METHYLTRANSFERASE"/>
    <property type="match status" value="1"/>
</dbReference>
<protein>
    <recommendedName>
        <fullName evidence="5">CheR-type methyltransferase domain-containing protein</fullName>
    </recommendedName>
</protein>
<keyword evidence="4" id="KW-0802">TPR repeat</keyword>
<proteinExistence type="predicted"/>
<dbReference type="RefSeq" id="WP_162671273.1">
    <property type="nucleotide sequence ID" value="NZ_LR593886.1"/>
</dbReference>
<dbReference type="KEGG" id="gms:SOIL9_06410"/>
<keyword evidence="7" id="KW-1185">Reference proteome</keyword>
<evidence type="ECO:0000259" key="5">
    <source>
        <dbReference type="PROSITE" id="PS50123"/>
    </source>
</evidence>
<keyword evidence="1" id="KW-0489">Methyltransferase</keyword>
<dbReference type="InterPro" id="IPR022642">
    <property type="entry name" value="CheR_C"/>
</dbReference>
<dbReference type="PANTHER" id="PTHR24422">
    <property type="entry name" value="CHEMOTAXIS PROTEIN METHYLTRANSFERASE"/>
    <property type="match status" value="1"/>
</dbReference>
<dbReference type="InterPro" id="IPR011990">
    <property type="entry name" value="TPR-like_helical_dom_sf"/>
</dbReference>
<dbReference type="Pfam" id="PF01739">
    <property type="entry name" value="CheR"/>
    <property type="match status" value="1"/>
</dbReference>
<evidence type="ECO:0000256" key="1">
    <source>
        <dbReference type="ARBA" id="ARBA00022603"/>
    </source>
</evidence>
<dbReference type="SMART" id="SM00138">
    <property type="entry name" value="MeTrc"/>
    <property type="match status" value="1"/>
</dbReference>
<keyword evidence="3" id="KW-0949">S-adenosyl-L-methionine</keyword>
<evidence type="ECO:0000256" key="2">
    <source>
        <dbReference type="ARBA" id="ARBA00022679"/>
    </source>
</evidence>
<dbReference type="InterPro" id="IPR019734">
    <property type="entry name" value="TPR_rpt"/>
</dbReference>
<sequence length="392" mass="42981">MIAAVIEKVVRDRLGLDPAALGTSVLDRVIEARMKARGITEPSLYAARLMTESAERDALAADLVVPETWFFRGSHALFDRFAAFVLRCAQSARGPVRILSAPCSTGEEPYSLALAFHNHLTGPIAYTIDAIDLSERNLGRAAEGRYPSSAFREPGPDPRPAYFRKTGDVWELFPHIRSKVRFLVGNLADPLLLAGERPYDLILCRNAFIYLTPDAKQRAMMNFDRLLALNGWLCVTPAEAERLPPGRFVPEGLNLFGIYRRAEVDNLLPAMRIEQSLPIEAPALVPRVPQRDTSGLTAARRLADIGRLTDARAECESFLRVHPTSADALALLGVIHLATGNEDAAFTALGKALYLTPDHPEALSHMIGLCDRRGNSGRAAALRKRLARSEGA</sequence>